<keyword evidence="2" id="KW-1185">Reference proteome</keyword>
<comment type="caution">
    <text evidence="1">The sequence shown here is derived from an EMBL/GenBank/DDBJ whole genome shotgun (WGS) entry which is preliminary data.</text>
</comment>
<sequence length="162" mass="17671">MSSSNDTRDTPLSVCDFYRKVCDLPAEVDPPHTGRIVIRTGVVCGLMMPAFIGSEVKLRMQGHGRIGPIMTHPRSQRWTFLARADLPDAIGLFAEMSRLQVSIICGGGIIALPGPGQRPGLFRAWVEPPRDSFRPSGIAVVDAIRGCVVQRASKRRGLVNHV</sequence>
<proteinExistence type="predicted"/>
<reference evidence="1 2" key="1">
    <citation type="submission" date="2020-10" db="EMBL/GenBank/DDBJ databases">
        <title>Identification of Nocardia species via Next-generation sequencing and recognition of intraspecies genetic diversity.</title>
        <authorList>
            <person name="Li P."/>
            <person name="Li P."/>
            <person name="Lu B."/>
        </authorList>
    </citation>
    <scope>NUCLEOTIDE SEQUENCE [LARGE SCALE GENOMIC DNA]</scope>
    <source>
        <strain evidence="1 2">N-11</strain>
    </source>
</reference>
<dbReference type="EMBL" id="JADLRE010000005">
    <property type="protein sequence ID" value="MBF6225279.1"/>
    <property type="molecule type" value="Genomic_DNA"/>
</dbReference>
<dbReference type="RefSeq" id="WP_195032556.1">
    <property type="nucleotide sequence ID" value="NZ_JADLRE010000005.1"/>
</dbReference>
<organism evidence="1 2">
    <name type="scientific">Nocardia abscessus</name>
    <dbReference type="NCBI Taxonomy" id="120957"/>
    <lineage>
        <taxon>Bacteria</taxon>
        <taxon>Bacillati</taxon>
        <taxon>Actinomycetota</taxon>
        <taxon>Actinomycetes</taxon>
        <taxon>Mycobacteriales</taxon>
        <taxon>Nocardiaceae</taxon>
        <taxon>Nocardia</taxon>
    </lineage>
</organism>
<dbReference type="Proteomes" id="UP000807309">
    <property type="component" value="Unassembled WGS sequence"/>
</dbReference>
<keyword evidence="1" id="KW-0804">Transcription</keyword>
<evidence type="ECO:0000313" key="1">
    <source>
        <dbReference type="EMBL" id="MBF6225279.1"/>
    </source>
</evidence>
<accession>A0ABS0C4H1</accession>
<name>A0ABS0C4H1_9NOCA</name>
<keyword evidence="1" id="KW-0240">DNA-directed RNA polymerase</keyword>
<dbReference type="GO" id="GO:0000428">
    <property type="term" value="C:DNA-directed RNA polymerase complex"/>
    <property type="evidence" value="ECO:0007669"/>
    <property type="project" value="UniProtKB-KW"/>
</dbReference>
<protein>
    <submittedName>
        <fullName evidence="1">DNA-directed RNA polymerase subunit beta</fullName>
    </submittedName>
</protein>
<evidence type="ECO:0000313" key="2">
    <source>
        <dbReference type="Proteomes" id="UP000807309"/>
    </source>
</evidence>
<gene>
    <name evidence="1" type="ORF">IU470_09170</name>
</gene>